<accession>A0A918KMQ6</accession>
<dbReference type="InterPro" id="IPR000160">
    <property type="entry name" value="GGDEF_dom"/>
</dbReference>
<dbReference type="SMART" id="SM00267">
    <property type="entry name" value="GGDEF"/>
    <property type="match status" value="1"/>
</dbReference>
<comment type="catalytic activity">
    <reaction evidence="2">
        <text>2 GTP = 3',3'-c-di-GMP + 2 diphosphate</text>
        <dbReference type="Rhea" id="RHEA:24898"/>
        <dbReference type="ChEBI" id="CHEBI:33019"/>
        <dbReference type="ChEBI" id="CHEBI:37565"/>
        <dbReference type="ChEBI" id="CHEBI:58805"/>
        <dbReference type="EC" id="2.7.7.65"/>
    </reaction>
</comment>
<dbReference type="Proteomes" id="UP000600865">
    <property type="component" value="Unassembled WGS sequence"/>
</dbReference>
<gene>
    <name evidence="4" type="primary">dgcA</name>
    <name evidence="4" type="ORF">GCM10011309_18680</name>
</gene>
<dbReference type="InterPro" id="IPR050469">
    <property type="entry name" value="Diguanylate_Cyclase"/>
</dbReference>
<organism evidence="4 5">
    <name type="scientific">Litorimonas cladophorae</name>
    <dbReference type="NCBI Taxonomy" id="1220491"/>
    <lineage>
        <taxon>Bacteria</taxon>
        <taxon>Pseudomonadati</taxon>
        <taxon>Pseudomonadota</taxon>
        <taxon>Alphaproteobacteria</taxon>
        <taxon>Maricaulales</taxon>
        <taxon>Robiginitomaculaceae</taxon>
    </lineage>
</organism>
<dbReference type="EC" id="2.7.7.65" evidence="1"/>
<dbReference type="PANTHER" id="PTHR45138">
    <property type="entry name" value="REGULATORY COMPONENTS OF SENSORY TRANSDUCTION SYSTEM"/>
    <property type="match status" value="1"/>
</dbReference>
<sequence length="212" mass="23205">MSTQSMSSVRLTRVMQDAATPLHQRSGDADAALVEANESLSGEVARLRLRILELEHAADTDPLVPVYNRRAFLREISRAQTVMARYDMLSTVLFFDLNGFKSINDRFGHGVGDDLLKKIGGVLQSGVRDCDMVARLGGDEFGILLFKTDVKVARAKAHALSCRIAEQKVHMPTGDISVSAAWGVAPCEPGDTVEQVLARADRAMYMAKRARS</sequence>
<dbReference type="EMBL" id="BMYV01000002">
    <property type="protein sequence ID" value="GGX69047.1"/>
    <property type="molecule type" value="Genomic_DNA"/>
</dbReference>
<comment type="caution">
    <text evidence="4">The sequence shown here is derived from an EMBL/GenBank/DDBJ whole genome shotgun (WGS) entry which is preliminary data.</text>
</comment>
<dbReference type="SUPFAM" id="SSF55073">
    <property type="entry name" value="Nucleotide cyclase"/>
    <property type="match status" value="1"/>
</dbReference>
<protein>
    <recommendedName>
        <fullName evidence="1">diguanylate cyclase</fullName>
        <ecNumber evidence="1">2.7.7.65</ecNumber>
    </recommendedName>
</protein>
<keyword evidence="5" id="KW-1185">Reference proteome</keyword>
<dbReference type="InterPro" id="IPR029787">
    <property type="entry name" value="Nucleotide_cyclase"/>
</dbReference>
<reference evidence="4 5" key="1">
    <citation type="journal article" date="2014" name="Int. J. Syst. Evol. Microbiol.">
        <title>Complete genome sequence of Corynebacterium casei LMG S-19264T (=DSM 44701T), isolated from a smear-ripened cheese.</title>
        <authorList>
            <consortium name="US DOE Joint Genome Institute (JGI-PGF)"/>
            <person name="Walter F."/>
            <person name="Albersmeier A."/>
            <person name="Kalinowski J."/>
            <person name="Ruckert C."/>
        </authorList>
    </citation>
    <scope>NUCLEOTIDE SEQUENCE [LARGE SCALE GENOMIC DNA]</scope>
    <source>
        <strain evidence="4 5">KCTC 23968</strain>
    </source>
</reference>
<dbReference type="CDD" id="cd01949">
    <property type="entry name" value="GGDEF"/>
    <property type="match status" value="1"/>
</dbReference>
<evidence type="ECO:0000256" key="2">
    <source>
        <dbReference type="ARBA" id="ARBA00034247"/>
    </source>
</evidence>
<dbReference type="RefSeq" id="WP_189584773.1">
    <property type="nucleotide sequence ID" value="NZ_BMYV01000002.1"/>
</dbReference>
<dbReference type="InterPro" id="IPR043128">
    <property type="entry name" value="Rev_trsase/Diguanyl_cyclase"/>
</dbReference>
<dbReference type="PROSITE" id="PS50887">
    <property type="entry name" value="GGDEF"/>
    <property type="match status" value="1"/>
</dbReference>
<feature type="domain" description="GGDEF" evidence="3">
    <location>
        <begin position="88"/>
        <end position="212"/>
    </location>
</feature>
<dbReference type="NCBIfam" id="TIGR00254">
    <property type="entry name" value="GGDEF"/>
    <property type="match status" value="1"/>
</dbReference>
<dbReference type="Pfam" id="PF00990">
    <property type="entry name" value="GGDEF"/>
    <property type="match status" value="1"/>
</dbReference>
<name>A0A918KMQ6_9PROT</name>
<dbReference type="Gene3D" id="3.30.70.270">
    <property type="match status" value="1"/>
</dbReference>
<evidence type="ECO:0000313" key="4">
    <source>
        <dbReference type="EMBL" id="GGX69047.1"/>
    </source>
</evidence>
<dbReference type="PANTHER" id="PTHR45138:SF9">
    <property type="entry name" value="DIGUANYLATE CYCLASE DGCM-RELATED"/>
    <property type="match status" value="1"/>
</dbReference>
<evidence type="ECO:0000256" key="1">
    <source>
        <dbReference type="ARBA" id="ARBA00012528"/>
    </source>
</evidence>
<evidence type="ECO:0000259" key="3">
    <source>
        <dbReference type="PROSITE" id="PS50887"/>
    </source>
</evidence>
<dbReference type="AlphaFoldDB" id="A0A918KMQ6"/>
<evidence type="ECO:0000313" key="5">
    <source>
        <dbReference type="Proteomes" id="UP000600865"/>
    </source>
</evidence>
<dbReference type="GO" id="GO:0052621">
    <property type="term" value="F:diguanylate cyclase activity"/>
    <property type="evidence" value="ECO:0007669"/>
    <property type="project" value="UniProtKB-EC"/>
</dbReference>
<proteinExistence type="predicted"/>